<dbReference type="EMBL" id="CAWYQH010000002">
    <property type="protein sequence ID" value="CAK8673906.1"/>
    <property type="molecule type" value="Genomic_DNA"/>
</dbReference>
<dbReference type="PANTHER" id="PTHR47160:SF10">
    <property type="entry name" value="MULE TRANSPOSASE DOMAIN-CONTAINING PROTEIN"/>
    <property type="match status" value="1"/>
</dbReference>
<dbReference type="InterPro" id="IPR018289">
    <property type="entry name" value="MULE_transposase_dom"/>
</dbReference>
<evidence type="ECO:0000313" key="4">
    <source>
        <dbReference type="EMBL" id="CAK8697426.1"/>
    </source>
</evidence>
<gene>
    <name evidence="3" type="ORF">CVLEPA_LOCUS19762</name>
    <name evidence="4" type="ORF">CVLEPA_LOCUS30655</name>
    <name evidence="2" type="ORF">CVLEPA_LOCUS3643</name>
</gene>
<dbReference type="PANTHER" id="PTHR47160">
    <property type="entry name" value="PUTATIVE-RELATED"/>
    <property type="match status" value="1"/>
</dbReference>
<dbReference type="Pfam" id="PF10551">
    <property type="entry name" value="MULE"/>
    <property type="match status" value="1"/>
</dbReference>
<accession>A0ABP0G799</accession>
<protein>
    <recommendedName>
        <fullName evidence="1">MULE transposase domain-containing protein</fullName>
    </recommendedName>
</protein>
<evidence type="ECO:0000313" key="2">
    <source>
        <dbReference type="EMBL" id="CAK8673906.1"/>
    </source>
</evidence>
<dbReference type="EMBL" id="CAWYQH010000105">
    <property type="protein sequence ID" value="CAK8687701.1"/>
    <property type="molecule type" value="Genomic_DNA"/>
</dbReference>
<evidence type="ECO:0000259" key="1">
    <source>
        <dbReference type="Pfam" id="PF10551"/>
    </source>
</evidence>
<proteinExistence type="predicted"/>
<name>A0ABP0G799_CLALP</name>
<keyword evidence="5" id="KW-1185">Reference proteome</keyword>
<sequence>MASMLGSTYTCEQIFSTMKFTKSKLRSRSANTPRGEAFVIEEDDENEFYMFASQKNLDILNNCANWFCDGTFDVAPLGYQLYTIHALVDENRTVPLVYTITENKSEAVYNRIFCLLEQQRPGIAPETVTIDFEMAAYNALSSSFPRAEILGCLFHFGQWPIPLPSKNE</sequence>
<evidence type="ECO:0000313" key="3">
    <source>
        <dbReference type="EMBL" id="CAK8687701.1"/>
    </source>
</evidence>
<organism evidence="3 5">
    <name type="scientific">Clavelina lepadiformis</name>
    <name type="common">Light-bulb sea squirt</name>
    <name type="synonym">Ascidia lepadiformis</name>
    <dbReference type="NCBI Taxonomy" id="159417"/>
    <lineage>
        <taxon>Eukaryota</taxon>
        <taxon>Metazoa</taxon>
        <taxon>Chordata</taxon>
        <taxon>Tunicata</taxon>
        <taxon>Ascidiacea</taxon>
        <taxon>Aplousobranchia</taxon>
        <taxon>Clavelinidae</taxon>
        <taxon>Clavelina</taxon>
    </lineage>
</organism>
<evidence type="ECO:0000313" key="5">
    <source>
        <dbReference type="Proteomes" id="UP001642483"/>
    </source>
</evidence>
<reference evidence="3 5" key="1">
    <citation type="submission" date="2024-02" db="EMBL/GenBank/DDBJ databases">
        <authorList>
            <person name="Daric V."/>
            <person name="Darras S."/>
        </authorList>
    </citation>
    <scope>NUCLEOTIDE SEQUENCE [LARGE SCALE GENOMIC DNA]</scope>
</reference>
<feature type="domain" description="MULE transposase" evidence="1">
    <location>
        <begin position="66"/>
        <end position="156"/>
    </location>
</feature>
<dbReference type="Proteomes" id="UP001642483">
    <property type="component" value="Unassembled WGS sequence"/>
</dbReference>
<dbReference type="EMBL" id="CAWYQH010000163">
    <property type="protein sequence ID" value="CAK8697426.1"/>
    <property type="molecule type" value="Genomic_DNA"/>
</dbReference>
<comment type="caution">
    <text evidence="3">The sequence shown here is derived from an EMBL/GenBank/DDBJ whole genome shotgun (WGS) entry which is preliminary data.</text>
</comment>